<evidence type="ECO:0000256" key="6">
    <source>
        <dbReference type="SAM" id="MobiDB-lite"/>
    </source>
</evidence>
<name>A0A060SC65_PYCCI</name>
<feature type="region of interest" description="Disordered" evidence="6">
    <location>
        <begin position="568"/>
        <end position="596"/>
    </location>
</feature>
<dbReference type="InterPro" id="IPR001841">
    <property type="entry name" value="Znf_RING"/>
</dbReference>
<dbReference type="InterPro" id="IPR013083">
    <property type="entry name" value="Znf_RING/FYVE/PHD"/>
</dbReference>
<feature type="compositionally biased region" description="Polar residues" evidence="6">
    <location>
        <begin position="859"/>
        <end position="874"/>
    </location>
</feature>
<evidence type="ECO:0000256" key="1">
    <source>
        <dbReference type="ARBA" id="ARBA00022723"/>
    </source>
</evidence>
<dbReference type="GO" id="GO:0008270">
    <property type="term" value="F:zinc ion binding"/>
    <property type="evidence" value="ECO:0007669"/>
    <property type="project" value="UniProtKB-KW"/>
</dbReference>
<dbReference type="SUPFAM" id="SSF57850">
    <property type="entry name" value="RING/U-box"/>
    <property type="match status" value="1"/>
</dbReference>
<dbReference type="PANTHER" id="PTHR15710:SF217">
    <property type="entry name" value="E3 UBIQUITIN-PROTEIN LIGASE RDUF2"/>
    <property type="match status" value="1"/>
</dbReference>
<dbReference type="GO" id="GO:0005737">
    <property type="term" value="C:cytoplasm"/>
    <property type="evidence" value="ECO:0007669"/>
    <property type="project" value="TreeGrafter"/>
</dbReference>
<dbReference type="OrthoDB" id="3170343at2759"/>
<feature type="compositionally biased region" description="Polar residues" evidence="6">
    <location>
        <begin position="250"/>
        <end position="266"/>
    </location>
</feature>
<feature type="region of interest" description="Disordered" evidence="6">
    <location>
        <begin position="150"/>
        <end position="275"/>
    </location>
</feature>
<keyword evidence="1" id="KW-0479">Metal-binding</keyword>
<dbReference type="AlphaFoldDB" id="A0A060SC65"/>
<dbReference type="Gene3D" id="3.30.40.10">
    <property type="entry name" value="Zinc/RING finger domain, C3HC4 (zinc finger)"/>
    <property type="match status" value="1"/>
</dbReference>
<evidence type="ECO:0000313" key="8">
    <source>
        <dbReference type="EMBL" id="CDO69859.1"/>
    </source>
</evidence>
<organism evidence="8 9">
    <name type="scientific">Pycnoporus cinnabarinus</name>
    <name type="common">Cinnabar-red polypore</name>
    <name type="synonym">Trametes cinnabarina</name>
    <dbReference type="NCBI Taxonomy" id="5643"/>
    <lineage>
        <taxon>Eukaryota</taxon>
        <taxon>Fungi</taxon>
        <taxon>Dikarya</taxon>
        <taxon>Basidiomycota</taxon>
        <taxon>Agaricomycotina</taxon>
        <taxon>Agaricomycetes</taxon>
        <taxon>Polyporales</taxon>
        <taxon>Polyporaceae</taxon>
        <taxon>Trametes</taxon>
    </lineage>
</organism>
<dbReference type="STRING" id="5643.A0A060SC65"/>
<evidence type="ECO:0000256" key="5">
    <source>
        <dbReference type="SAM" id="Coils"/>
    </source>
</evidence>
<keyword evidence="5" id="KW-0175">Coiled coil</keyword>
<evidence type="ECO:0000313" key="9">
    <source>
        <dbReference type="Proteomes" id="UP000029665"/>
    </source>
</evidence>
<feature type="domain" description="RING-type" evidence="7">
    <location>
        <begin position="351"/>
        <end position="416"/>
    </location>
</feature>
<dbReference type="OMA" id="AFPCAGK"/>
<accession>A0A060SC65</accession>
<dbReference type="HOGENOM" id="CLU_292583_0_0_1"/>
<evidence type="ECO:0000256" key="4">
    <source>
        <dbReference type="PROSITE-ProRule" id="PRU00175"/>
    </source>
</evidence>
<feature type="compositionally biased region" description="Low complexity" evidence="6">
    <location>
        <begin position="166"/>
        <end position="177"/>
    </location>
</feature>
<dbReference type="EMBL" id="CCBP010000057">
    <property type="protein sequence ID" value="CDO69859.1"/>
    <property type="molecule type" value="Genomic_DNA"/>
</dbReference>
<evidence type="ECO:0000256" key="3">
    <source>
        <dbReference type="ARBA" id="ARBA00022833"/>
    </source>
</evidence>
<protein>
    <recommendedName>
        <fullName evidence="7">RING-type domain-containing protein</fullName>
    </recommendedName>
</protein>
<dbReference type="GO" id="GO:0061630">
    <property type="term" value="F:ubiquitin protein ligase activity"/>
    <property type="evidence" value="ECO:0007669"/>
    <property type="project" value="TreeGrafter"/>
</dbReference>
<feature type="compositionally biased region" description="Basic and acidic residues" evidence="6">
    <location>
        <begin position="998"/>
        <end position="1010"/>
    </location>
</feature>
<feature type="coiled-coil region" evidence="5">
    <location>
        <begin position="649"/>
        <end position="703"/>
    </location>
</feature>
<feature type="compositionally biased region" description="Low complexity" evidence="6">
    <location>
        <begin position="25"/>
        <end position="39"/>
    </location>
</feature>
<keyword evidence="9" id="KW-1185">Reference proteome</keyword>
<reference evidence="8" key="1">
    <citation type="submission" date="2014-01" db="EMBL/GenBank/DDBJ databases">
        <title>The genome of the white-rot fungus Pycnoporus cinnabarinus: a basidiomycete model with a versatile arsenal for lignocellulosic biomass breakdown.</title>
        <authorList>
            <person name="Levasseur A."/>
            <person name="Lomascolo A."/>
            <person name="Ruiz-Duenas F.J."/>
            <person name="Uzan E."/>
            <person name="Piumi F."/>
            <person name="Kues U."/>
            <person name="Ram A.F.J."/>
            <person name="Murat C."/>
            <person name="Haon M."/>
            <person name="Benoit I."/>
            <person name="Arfi Y."/>
            <person name="Chevret D."/>
            <person name="Drula E."/>
            <person name="Kwon M.J."/>
            <person name="Gouret P."/>
            <person name="Lesage-Meessen L."/>
            <person name="Lombard V."/>
            <person name="Mariette J."/>
            <person name="Noirot C."/>
            <person name="Park J."/>
            <person name="Patyshakuliyeva A."/>
            <person name="Wieneger R.A.B."/>
            <person name="Wosten H.A.B."/>
            <person name="Martin F."/>
            <person name="Coutinho P.M."/>
            <person name="de Vries R."/>
            <person name="Martinez A.T."/>
            <person name="Klopp C."/>
            <person name="Pontarotti P."/>
            <person name="Henrissat B."/>
            <person name="Record E."/>
        </authorList>
    </citation>
    <scope>NUCLEOTIDE SEQUENCE [LARGE SCALE GENOMIC DNA]</scope>
    <source>
        <strain evidence="8">BRFM137</strain>
    </source>
</reference>
<evidence type="ECO:0000256" key="2">
    <source>
        <dbReference type="ARBA" id="ARBA00022771"/>
    </source>
</evidence>
<feature type="compositionally biased region" description="Polar residues" evidence="6">
    <location>
        <begin position="891"/>
        <end position="915"/>
    </location>
</feature>
<feature type="compositionally biased region" description="Polar residues" evidence="6">
    <location>
        <begin position="189"/>
        <end position="202"/>
    </location>
</feature>
<comment type="caution">
    <text evidence="8">The sequence shown here is derived from an EMBL/GenBank/DDBJ whole genome shotgun (WGS) entry which is preliminary data.</text>
</comment>
<feature type="compositionally biased region" description="Acidic residues" evidence="6">
    <location>
        <begin position="215"/>
        <end position="235"/>
    </location>
</feature>
<proteinExistence type="predicted"/>
<feature type="compositionally biased region" description="Polar residues" evidence="6">
    <location>
        <begin position="923"/>
        <end position="940"/>
    </location>
</feature>
<dbReference type="Proteomes" id="UP000029665">
    <property type="component" value="Unassembled WGS sequence"/>
</dbReference>
<feature type="compositionally biased region" description="Basic and acidic residues" evidence="6">
    <location>
        <begin position="964"/>
        <end position="976"/>
    </location>
</feature>
<dbReference type="GO" id="GO:0016567">
    <property type="term" value="P:protein ubiquitination"/>
    <property type="evidence" value="ECO:0007669"/>
    <property type="project" value="TreeGrafter"/>
</dbReference>
<feature type="compositionally biased region" description="Gly residues" evidence="6">
    <location>
        <begin position="943"/>
        <end position="960"/>
    </location>
</feature>
<dbReference type="Pfam" id="PF13639">
    <property type="entry name" value="zf-RING_2"/>
    <property type="match status" value="1"/>
</dbReference>
<keyword evidence="3" id="KW-0862">Zinc</keyword>
<feature type="compositionally biased region" description="Pro residues" evidence="6">
    <location>
        <begin position="579"/>
        <end position="591"/>
    </location>
</feature>
<sequence>MDFTTPQSALQGMLATLRAARQRTSDSSAQAGSDADSSGLVELLQNTDFFPHALQGHENARTPDESLYDDLPALEEDSSYNSGVSSASDTRTVSFVAHDDVTDEEEDDFSAPPSSLRILVHRTLDVWASNSGDNEGSFPGPSRRVVATTITASTPTRELGSRDETGPSSPASSSGRSHQATEGDDTGVDSDSSMPTLQSVSDSSDEAYARSDSGSEWDDADDYYDDSADLSESEDEGRYVPPPQLLNRHAPTQQPERPSASVNATPNVPAPTLPHDVENTFQVYREVLDRARQVIPDLDQRLSEMAQQLHGGENDPKRAEVLLAGMEKVSPDLVRRYERLRMGDKEDQDGCAICRDSLLDISFEDQAIEVVALYAALPFHPELSSIIAFPCPGKHIFHADCLSPWLAQKTTCPSCRFDIDPHSVTHKRNRESSVLQQADGASRVWRPPQVETIREWLDAEEQAQASGVPRQRPQAVMPDYGPPVISMSPLLARMRHAVRENALATAPASPPTLPDVLDSPAPDWDYNPLTGNFDVGAALRDVEEMRQRFLNAEARRVELENILARTSFPAREPASQGPPRAPSAPPVPPSAASPSWLNRSLADEPLSPELVNTAWASLRERHQQLLRMPLPPLPPPRPVPEHTVAVQRLADFEQELRNMRRYVDNLGHRPDYVVVPTSFENVIEGLERAVESARADVDRSAAAREAGRERLAELRATELGARTSPYSSYPGFPVLNTTNDAPRGDPPFVRFPVPSDNHPTEPTNAFDEDEMPPPIQADPNQSLQAVAPLVIDREYMDALLSSSGVPPNVQLPQGQHFDDMDLEGPLPQITKPTTTHTNPTLSVDQGICFIMSYGQSRNTESWNNDPNNFSNPSGPDNRAGENNWNNQQQWGSQRPSGDPTDTSSWNSSDRGSSVPGQDWTAGPNDNYSTSSYPGNTTDANTYGAGGGNFGTAGRGAGVGGDNWQSRDGDRQNRDEGWQQQQGNNYGDDVNPGAGKTSMGERLKGNAEKLAGKVTGNPNLVEKGQVRKSGNPEDTAWNSNNY</sequence>
<dbReference type="PANTHER" id="PTHR15710">
    <property type="entry name" value="E3 UBIQUITIN-PROTEIN LIGASE PRAJA"/>
    <property type="match status" value="1"/>
</dbReference>
<keyword evidence="2 4" id="KW-0863">Zinc-finger</keyword>
<feature type="region of interest" description="Disordered" evidence="6">
    <location>
        <begin position="859"/>
        <end position="1041"/>
    </location>
</feature>
<dbReference type="PROSITE" id="PS50089">
    <property type="entry name" value="ZF_RING_2"/>
    <property type="match status" value="1"/>
</dbReference>
<feature type="region of interest" description="Disordered" evidence="6">
    <location>
        <begin position="17"/>
        <end position="40"/>
    </location>
</feature>
<gene>
    <name evidence="8" type="ORF">BN946_scf184884.g18</name>
</gene>
<evidence type="ECO:0000259" key="7">
    <source>
        <dbReference type="PROSITE" id="PS50089"/>
    </source>
</evidence>